<gene>
    <name evidence="1" type="ORF">SSP531S_47970</name>
</gene>
<proteinExistence type="predicted"/>
<organism evidence="1 2">
    <name type="scientific">Streptomyces spongiicola</name>
    <dbReference type="NCBI Taxonomy" id="1690221"/>
    <lineage>
        <taxon>Bacteria</taxon>
        <taxon>Bacillati</taxon>
        <taxon>Actinomycetota</taxon>
        <taxon>Actinomycetes</taxon>
        <taxon>Kitasatosporales</taxon>
        <taxon>Streptomycetaceae</taxon>
        <taxon>Streptomyces</taxon>
    </lineage>
</organism>
<dbReference type="EMBL" id="BGZL01000017">
    <property type="protein sequence ID" value="GBQ03326.1"/>
    <property type="molecule type" value="Genomic_DNA"/>
</dbReference>
<name>A0A388T473_9ACTN</name>
<protein>
    <submittedName>
        <fullName evidence="1">Uncharacterized protein</fullName>
    </submittedName>
</protein>
<evidence type="ECO:0000313" key="2">
    <source>
        <dbReference type="Proteomes" id="UP000265354"/>
    </source>
</evidence>
<dbReference type="Proteomes" id="UP000265354">
    <property type="component" value="Unassembled WGS sequence"/>
</dbReference>
<dbReference type="AlphaFoldDB" id="A0A388T473"/>
<comment type="caution">
    <text evidence="1">The sequence shown here is derived from an EMBL/GenBank/DDBJ whole genome shotgun (WGS) entry which is preliminary data.</text>
</comment>
<sequence>MAQCLAGDIATGGGYDTFGLLTTLNVIENKPTPTGAGPQSGPATGWVTQASLAVIGGGFQAYAVCEDL</sequence>
<accession>A0A388T473</accession>
<reference evidence="1 2" key="1">
    <citation type="submission" date="2018-07" db="EMBL/GenBank/DDBJ databases">
        <title>Whole Genome Shotgun Sequence of Streptomyces spongiicola strain 531S.</title>
        <authorList>
            <person name="Dohra H."/>
            <person name="Kodani S."/>
        </authorList>
    </citation>
    <scope>NUCLEOTIDE SEQUENCE [LARGE SCALE GENOMIC DNA]</scope>
    <source>
        <strain evidence="1 2">531S</strain>
    </source>
</reference>
<evidence type="ECO:0000313" key="1">
    <source>
        <dbReference type="EMBL" id="GBQ03326.1"/>
    </source>
</evidence>